<organism evidence="5">
    <name type="scientific">Cacopsylla melanoneura</name>
    <dbReference type="NCBI Taxonomy" id="428564"/>
    <lineage>
        <taxon>Eukaryota</taxon>
        <taxon>Metazoa</taxon>
        <taxon>Ecdysozoa</taxon>
        <taxon>Arthropoda</taxon>
        <taxon>Hexapoda</taxon>
        <taxon>Insecta</taxon>
        <taxon>Pterygota</taxon>
        <taxon>Neoptera</taxon>
        <taxon>Paraneoptera</taxon>
        <taxon>Hemiptera</taxon>
        <taxon>Sternorrhyncha</taxon>
        <taxon>Psylloidea</taxon>
        <taxon>Psyllidae</taxon>
        <taxon>Psyllinae</taxon>
        <taxon>Cacopsylla</taxon>
    </lineage>
</organism>
<reference evidence="5" key="1">
    <citation type="submission" date="2021-05" db="EMBL/GenBank/DDBJ databases">
        <authorList>
            <person name="Alioto T."/>
            <person name="Alioto T."/>
            <person name="Gomez Garrido J."/>
        </authorList>
    </citation>
    <scope>NUCLEOTIDE SEQUENCE</scope>
</reference>
<feature type="compositionally biased region" description="Low complexity" evidence="3">
    <location>
        <begin position="10"/>
        <end position="31"/>
    </location>
</feature>
<feature type="domain" description="RRM" evidence="4">
    <location>
        <begin position="1000"/>
        <end position="1083"/>
    </location>
</feature>
<dbReference type="InterPro" id="IPR035979">
    <property type="entry name" value="RBD_domain_sf"/>
</dbReference>
<evidence type="ECO:0000256" key="2">
    <source>
        <dbReference type="PROSITE-ProRule" id="PRU00176"/>
    </source>
</evidence>
<dbReference type="EMBL" id="HBUF01185441">
    <property type="protein sequence ID" value="CAG6656617.1"/>
    <property type="molecule type" value="Transcribed_RNA"/>
</dbReference>
<dbReference type="SUPFAM" id="SSF54928">
    <property type="entry name" value="RNA-binding domain, RBD"/>
    <property type="match status" value="1"/>
</dbReference>
<feature type="compositionally biased region" description="Low complexity" evidence="3">
    <location>
        <begin position="835"/>
        <end position="847"/>
    </location>
</feature>
<feature type="region of interest" description="Disordered" evidence="3">
    <location>
        <begin position="1"/>
        <end position="910"/>
    </location>
</feature>
<feature type="compositionally biased region" description="Basic residues" evidence="3">
    <location>
        <begin position="113"/>
        <end position="124"/>
    </location>
</feature>
<dbReference type="InterPro" id="IPR012677">
    <property type="entry name" value="Nucleotide-bd_a/b_plait_sf"/>
</dbReference>
<evidence type="ECO:0000256" key="3">
    <source>
        <dbReference type="SAM" id="MobiDB-lite"/>
    </source>
</evidence>
<feature type="region of interest" description="Disordered" evidence="3">
    <location>
        <begin position="926"/>
        <end position="990"/>
    </location>
</feature>
<feature type="compositionally biased region" description="Low complexity" evidence="3">
    <location>
        <begin position="478"/>
        <end position="498"/>
    </location>
</feature>
<dbReference type="SMART" id="SM00360">
    <property type="entry name" value="RRM"/>
    <property type="match status" value="1"/>
</dbReference>
<feature type="compositionally biased region" description="Low complexity" evidence="3">
    <location>
        <begin position="896"/>
        <end position="910"/>
    </location>
</feature>
<evidence type="ECO:0000256" key="1">
    <source>
        <dbReference type="ARBA" id="ARBA00022884"/>
    </source>
</evidence>
<feature type="compositionally biased region" description="Low complexity" evidence="3">
    <location>
        <begin position="971"/>
        <end position="980"/>
    </location>
</feature>
<dbReference type="CDD" id="cd00590">
    <property type="entry name" value="RRM_SF"/>
    <property type="match status" value="1"/>
</dbReference>
<feature type="compositionally biased region" description="Basic and acidic residues" evidence="3">
    <location>
        <begin position="216"/>
        <end position="248"/>
    </location>
</feature>
<feature type="compositionally biased region" description="Low complexity" evidence="3">
    <location>
        <begin position="777"/>
        <end position="810"/>
    </location>
</feature>
<dbReference type="Gene3D" id="3.30.70.330">
    <property type="match status" value="1"/>
</dbReference>
<dbReference type="GO" id="GO:0003723">
    <property type="term" value="F:RNA binding"/>
    <property type="evidence" value="ECO:0007669"/>
    <property type="project" value="UniProtKB-UniRule"/>
</dbReference>
<feature type="compositionally biased region" description="Basic and acidic residues" evidence="3">
    <location>
        <begin position="393"/>
        <end position="422"/>
    </location>
</feature>
<dbReference type="PROSITE" id="PS50102">
    <property type="entry name" value="RRM"/>
    <property type="match status" value="1"/>
</dbReference>
<feature type="compositionally biased region" description="Polar residues" evidence="3">
    <location>
        <begin position="677"/>
        <end position="699"/>
    </location>
</feature>
<feature type="compositionally biased region" description="Low complexity" evidence="3">
    <location>
        <begin position="304"/>
        <end position="320"/>
    </location>
</feature>
<feature type="compositionally biased region" description="Basic and acidic residues" evidence="3">
    <location>
        <begin position="258"/>
        <end position="295"/>
    </location>
</feature>
<feature type="compositionally biased region" description="Basic residues" evidence="3">
    <location>
        <begin position="961"/>
        <end position="970"/>
    </location>
</feature>
<feature type="compositionally biased region" description="Low complexity" evidence="3">
    <location>
        <begin position="565"/>
        <end position="577"/>
    </location>
</feature>
<name>A0A8D8RVL8_9HEMI</name>
<feature type="compositionally biased region" description="Polar residues" evidence="3">
    <location>
        <begin position="709"/>
        <end position="728"/>
    </location>
</feature>
<evidence type="ECO:0000313" key="5">
    <source>
        <dbReference type="EMBL" id="CAG6656617.1"/>
    </source>
</evidence>
<proteinExistence type="predicted"/>
<dbReference type="Pfam" id="PF00076">
    <property type="entry name" value="RRM_1"/>
    <property type="match status" value="1"/>
</dbReference>
<feature type="compositionally biased region" description="Polar residues" evidence="3">
    <location>
        <begin position="383"/>
        <end position="392"/>
    </location>
</feature>
<accession>A0A8D8RVL8</accession>
<feature type="compositionally biased region" description="Polar residues" evidence="3">
    <location>
        <begin position="632"/>
        <end position="646"/>
    </location>
</feature>
<feature type="compositionally biased region" description="Basic and acidic residues" evidence="3">
    <location>
        <begin position="355"/>
        <end position="378"/>
    </location>
</feature>
<feature type="compositionally biased region" description="Low complexity" evidence="3">
    <location>
        <begin position="926"/>
        <end position="946"/>
    </location>
</feature>
<feature type="compositionally biased region" description="Low complexity" evidence="3">
    <location>
        <begin position="647"/>
        <end position="666"/>
    </location>
</feature>
<feature type="compositionally biased region" description="Low complexity" evidence="3">
    <location>
        <begin position="80"/>
        <end position="100"/>
    </location>
</feature>
<feature type="compositionally biased region" description="Basic and acidic residues" evidence="3">
    <location>
        <begin position="183"/>
        <end position="194"/>
    </location>
</feature>
<feature type="compositionally biased region" description="Basic residues" evidence="3">
    <location>
        <begin position="32"/>
        <end position="45"/>
    </location>
</feature>
<sequence>MSPLRGPVFSSSLSSSPSSSSSSSSSNASTKSNHHRHPTSTRKPQRPASSKRPLRQVSRSRSGLSSRKRLKSTTSIVSTKRLSPSGRSSRSGDFSRKSSFPAAFSHHGDPKIRSRRRSSSKRRPSSAAGSHSKASYSNALPAAAFTSSSLPKGLGGESLKIELHYGGPNDKTPPKRCINLATTKKDPAEVDGKNGEICNGSGEGKKKSQERHRSKTRESTQKKEERHGERSLKREDRKTDVSKNHGERLNGPCCNSSDLKKVGHNVETKTLSKYEVCAEKTSSKHETSNDSKLRTPESAGHSLNTSHITISDSSTNSSKSVECLDDVNNSESKTDDSRRRNKGGVCLVDLVRSQSKGEKDEGRRGGERRSGSERKSVRVDLQASFSSCTAENTNRKTSESHENTKERHEIGAADQLSRKSVDKVLLSQDFSDELTTKPAPNEKYAEESVRSEVGGKCSPYKLQDDMGNRSARTDDQSGHSTSSSSSKQSTSSKQTSDSIQQIRIESPKEKSTGLLAGQRRSRSPSPARSTHGLRLSKSPRLDNSSHDRSRKLSSQVQSAEHDVCNGNFSGNSSSGSGLATSRSLPLEKRARNGAAGLSSRTSSSPRKIARGADLWRKSRSPQPPNSDRTSRNDGISRNAITSRPSVNQNRSNRQNTPSSSQSSSRSVNAVVVLNGKHNGSSSRLNKPSENLSVPENGISSVRPPDSLRPSRSISPHNRASTSNASSPRGKSPSGARTSPRGKSPAGSRVKSPSRSHGKASSPPPIDHFPKHIPTKSPPTGGRSPPRSSRMKSPSRGPSRSSRRGTSSRNSSPEHSRSGRKRSNSRSSSRHPAEKNNSFRNVNNSSRNELGHSRLGNESRSGFPSSRPMEKDFARTTLGSSFPTISRGTRSYRKRGSSSSSSGTGDSGELLNSSLESLLHNNAAGYCSTSSTSGGSSSSSSVTGSCSESEEEMNDRGGYARQRPRRGRKRSCSSIERSSPDSSEDSYENDTEWRTGIREYRTLYVGGVLPSTTGQELKLRFQRFGQITGVHVVRKFYEHHAYVTFKSTNSIRNAIERGNDPYYVDEDFLPPVVGPYYMLDYAVPEYEQDVLRRVSHQVKYAESFESTLASTMELLSRRKKQRLLTGTTC</sequence>
<dbReference type="AlphaFoldDB" id="A0A8D8RVL8"/>
<keyword evidence="1 2" id="KW-0694">RNA-binding</keyword>
<evidence type="ECO:0000259" key="4">
    <source>
        <dbReference type="PROSITE" id="PS50102"/>
    </source>
</evidence>
<protein>
    <recommendedName>
        <fullName evidence="4">RRM domain-containing protein</fullName>
    </recommendedName>
</protein>
<feature type="compositionally biased region" description="Polar residues" evidence="3">
    <location>
        <begin position="127"/>
        <end position="138"/>
    </location>
</feature>
<dbReference type="InterPro" id="IPR000504">
    <property type="entry name" value="RRM_dom"/>
</dbReference>
<feature type="compositionally biased region" description="Basic and acidic residues" evidence="3">
    <location>
        <begin position="462"/>
        <end position="477"/>
    </location>
</feature>